<comment type="caution">
    <text evidence="1">The sequence shown here is derived from an EMBL/GenBank/DDBJ whole genome shotgun (WGS) entry which is preliminary data.</text>
</comment>
<protein>
    <submittedName>
        <fullName evidence="1">Uncharacterized protein</fullName>
    </submittedName>
</protein>
<dbReference type="AlphaFoldDB" id="A0AAV4PY32"/>
<reference evidence="1 2" key="1">
    <citation type="submission" date="2021-06" db="EMBL/GenBank/DDBJ databases">
        <title>Caerostris extrusa draft genome.</title>
        <authorList>
            <person name="Kono N."/>
            <person name="Arakawa K."/>
        </authorList>
    </citation>
    <scope>NUCLEOTIDE SEQUENCE [LARGE SCALE GENOMIC DNA]</scope>
</reference>
<accession>A0AAV4PY32</accession>
<evidence type="ECO:0000313" key="2">
    <source>
        <dbReference type="Proteomes" id="UP001054945"/>
    </source>
</evidence>
<dbReference type="EMBL" id="BPLR01005141">
    <property type="protein sequence ID" value="GIY00078.1"/>
    <property type="molecule type" value="Genomic_DNA"/>
</dbReference>
<sequence>MIKNDPLCELSLVIKALSCGIVLRDLLLIRREVDGLNDFSEHIRSSLGRKVLAVIVDEKIINSQLIQIKDVACDFFGVFISFALPPLFSLKLPRDNEMFDDKCFERSRRCNKVVPLYDTLRTQVTINLLHSKTRAKSEAKFAAGHPSEDYTFPSFSHLPGCQTQSVTLYLSVGGNREEILPCIKTRCKRANCSASGPRYFIGQLFWHGIQSKRHLLPGSLTEVLTDNRYS</sequence>
<evidence type="ECO:0000313" key="1">
    <source>
        <dbReference type="EMBL" id="GIY00078.1"/>
    </source>
</evidence>
<organism evidence="1 2">
    <name type="scientific">Caerostris extrusa</name>
    <name type="common">Bark spider</name>
    <name type="synonym">Caerostris bankana</name>
    <dbReference type="NCBI Taxonomy" id="172846"/>
    <lineage>
        <taxon>Eukaryota</taxon>
        <taxon>Metazoa</taxon>
        <taxon>Ecdysozoa</taxon>
        <taxon>Arthropoda</taxon>
        <taxon>Chelicerata</taxon>
        <taxon>Arachnida</taxon>
        <taxon>Araneae</taxon>
        <taxon>Araneomorphae</taxon>
        <taxon>Entelegynae</taxon>
        <taxon>Araneoidea</taxon>
        <taxon>Araneidae</taxon>
        <taxon>Caerostris</taxon>
    </lineage>
</organism>
<name>A0AAV4PY32_CAEEX</name>
<proteinExistence type="predicted"/>
<gene>
    <name evidence="1" type="ORF">CEXT_465871</name>
</gene>
<keyword evidence="2" id="KW-1185">Reference proteome</keyword>
<dbReference type="Proteomes" id="UP001054945">
    <property type="component" value="Unassembled WGS sequence"/>
</dbReference>